<accession>A0ABV7UI82</accession>
<dbReference type="RefSeq" id="WP_191320401.1">
    <property type="nucleotide sequence ID" value="NZ_BNCG01000017.1"/>
</dbReference>
<evidence type="ECO:0000313" key="2">
    <source>
        <dbReference type="Proteomes" id="UP001595704"/>
    </source>
</evidence>
<reference evidence="2" key="1">
    <citation type="journal article" date="2019" name="Int. J. Syst. Evol. Microbiol.">
        <title>The Global Catalogue of Microorganisms (GCM) 10K type strain sequencing project: providing services to taxonomists for standard genome sequencing and annotation.</title>
        <authorList>
            <consortium name="The Broad Institute Genomics Platform"/>
            <consortium name="The Broad Institute Genome Sequencing Center for Infectious Disease"/>
            <person name="Wu L."/>
            <person name="Ma J."/>
        </authorList>
    </citation>
    <scope>NUCLEOTIDE SEQUENCE [LARGE SCALE GENOMIC DNA]</scope>
    <source>
        <strain evidence="2">KCTC 42282</strain>
    </source>
</reference>
<name>A0ABV7UI82_9HYPH</name>
<sequence>MSDWIRVTIACPEAMIADANQLASVLGFSAADANTFGEPVWQDAEGNRYAVASTLAKPAFVTDAMSPLLEPPWGADMEAAARAQEWLAVFDPATDSAPFANPVHLAAVLYADAPEALAILGVTPVASE</sequence>
<comment type="caution">
    <text evidence="1">The sequence shown here is derived from an EMBL/GenBank/DDBJ whole genome shotgun (WGS) entry which is preliminary data.</text>
</comment>
<keyword evidence="2" id="KW-1185">Reference proteome</keyword>
<protein>
    <recommendedName>
        <fullName evidence="3">50S ribosomal protein L11 methyltransferase</fullName>
    </recommendedName>
</protein>
<evidence type="ECO:0000313" key="1">
    <source>
        <dbReference type="EMBL" id="MFC3638242.1"/>
    </source>
</evidence>
<evidence type="ECO:0008006" key="3">
    <source>
        <dbReference type="Google" id="ProtNLM"/>
    </source>
</evidence>
<gene>
    <name evidence="1" type="ORF">ACFONL_12810</name>
</gene>
<dbReference type="EMBL" id="JBHRYC010000061">
    <property type="protein sequence ID" value="MFC3638242.1"/>
    <property type="molecule type" value="Genomic_DNA"/>
</dbReference>
<proteinExistence type="predicted"/>
<dbReference type="Proteomes" id="UP001595704">
    <property type="component" value="Unassembled WGS sequence"/>
</dbReference>
<organism evidence="1 2">
    <name type="scientific">Camelimonas fluminis</name>
    <dbReference type="NCBI Taxonomy" id="1576911"/>
    <lineage>
        <taxon>Bacteria</taxon>
        <taxon>Pseudomonadati</taxon>
        <taxon>Pseudomonadota</taxon>
        <taxon>Alphaproteobacteria</taxon>
        <taxon>Hyphomicrobiales</taxon>
        <taxon>Chelatococcaceae</taxon>
        <taxon>Camelimonas</taxon>
    </lineage>
</organism>